<evidence type="ECO:0000313" key="10">
    <source>
        <dbReference type="EMBL" id="QDU44690.1"/>
    </source>
</evidence>
<evidence type="ECO:0000256" key="8">
    <source>
        <dbReference type="SAM" id="Phobius"/>
    </source>
</evidence>
<dbReference type="InterPro" id="IPR053935">
    <property type="entry name" value="VKGC_lumenal_dom"/>
</dbReference>
<dbReference type="InterPro" id="IPR011020">
    <property type="entry name" value="HTTM-like"/>
</dbReference>
<evidence type="ECO:0000256" key="1">
    <source>
        <dbReference type="ARBA" id="ARBA00004127"/>
    </source>
</evidence>
<dbReference type="EMBL" id="CP036276">
    <property type="protein sequence ID" value="QDU44690.1"/>
    <property type="molecule type" value="Genomic_DNA"/>
</dbReference>
<feature type="transmembrane region" description="Helical" evidence="8">
    <location>
        <begin position="72"/>
        <end position="96"/>
    </location>
</feature>
<keyword evidence="5" id="KW-1015">Disulfide bond</keyword>
<feature type="domain" description="HTTM-like" evidence="9">
    <location>
        <begin position="59"/>
        <end position="318"/>
    </location>
</feature>
<dbReference type="Pfam" id="PF22777">
    <property type="entry name" value="VKGC_lumenal_dom"/>
    <property type="match status" value="1"/>
</dbReference>
<name>A0A517ZQE2_9PLAN</name>
<keyword evidence="4 8" id="KW-0472">Membrane</keyword>
<dbReference type="GO" id="GO:0008488">
    <property type="term" value="F:gamma-glutamyl carboxylase activity"/>
    <property type="evidence" value="ECO:0007669"/>
    <property type="project" value="InterPro"/>
</dbReference>
<organism evidence="10 11">
    <name type="scientific">Symmachiella dynata</name>
    <dbReference type="NCBI Taxonomy" id="2527995"/>
    <lineage>
        <taxon>Bacteria</taxon>
        <taxon>Pseudomonadati</taxon>
        <taxon>Planctomycetota</taxon>
        <taxon>Planctomycetia</taxon>
        <taxon>Planctomycetales</taxon>
        <taxon>Planctomycetaceae</taxon>
        <taxon>Symmachiella</taxon>
    </lineage>
</organism>
<sequence>MTRTTTSSVQAPQLTSAEKTSADSPANTADSRDDSKTSEQGFNHVGRHRISERLLEELLSPVNNASLMVFRVAFGLAVAWYALRSLLSGSVAYNYIQPPMHFSFQGFEWIHPWPGAGMYFHFTLMLTAALCFAAGFCYRLSSVLVFLTFTFTFLCERSLYNNHYYLMSLLAFLSIFIPLHRRWSVDVFRSPEIASTYVPAWTVWLLRFQLGIVYFYGAVAKLNADWLQGQPMRMWLVKLSDYPVLGSYFTEEWAVQTFVWGGLLIDLFAVPLLLWRRSRLYAFAVIVLFHVINSTLFDIGVFPWLMIAVTTLFFSPDWPLRLAGQKSRSAPSSSPQTVRWTPKLRWGVALLSVYVLLQLVVPLRHHLYDGQTSWTENGHFFSWRMMLRNKIAAVRFYARNPETGREGIVDLRPYITPLQLSKMARDPNHILQMAHFLADDFRKQGLGNTEIRVRALASLNGRRPQYLIDPDVDLVKQQLGWLKSDWIVPLKEPFRHDAWDRPVQYWEEELGL</sequence>
<dbReference type="SMART" id="SM00752">
    <property type="entry name" value="HTTM"/>
    <property type="match status" value="1"/>
</dbReference>
<dbReference type="RefSeq" id="WP_145377006.1">
    <property type="nucleotide sequence ID" value="NZ_CP036276.1"/>
</dbReference>
<evidence type="ECO:0000256" key="4">
    <source>
        <dbReference type="ARBA" id="ARBA00023136"/>
    </source>
</evidence>
<dbReference type="PANTHER" id="PTHR12639:SF7">
    <property type="entry name" value="HTTM DOMAIN-CONTAINING PROTEIN"/>
    <property type="match status" value="1"/>
</dbReference>
<evidence type="ECO:0000256" key="7">
    <source>
        <dbReference type="SAM" id="MobiDB-lite"/>
    </source>
</evidence>
<feature type="region of interest" description="Disordered" evidence="7">
    <location>
        <begin position="1"/>
        <end position="42"/>
    </location>
</feature>
<evidence type="ECO:0000256" key="3">
    <source>
        <dbReference type="ARBA" id="ARBA00022989"/>
    </source>
</evidence>
<evidence type="ECO:0000313" key="11">
    <source>
        <dbReference type="Proteomes" id="UP000319383"/>
    </source>
</evidence>
<feature type="transmembrane region" description="Helical" evidence="8">
    <location>
        <begin position="143"/>
        <end position="160"/>
    </location>
</feature>
<feature type="transmembrane region" description="Helical" evidence="8">
    <location>
        <begin position="166"/>
        <end position="184"/>
    </location>
</feature>
<keyword evidence="3 8" id="KW-1133">Transmembrane helix</keyword>
<dbReference type="GO" id="GO:0012505">
    <property type="term" value="C:endomembrane system"/>
    <property type="evidence" value="ECO:0007669"/>
    <property type="project" value="UniProtKB-SubCell"/>
</dbReference>
<protein>
    <submittedName>
        <fullName evidence="10">Vitamin K-dependent gamma-carboxylase</fullName>
    </submittedName>
</protein>
<comment type="subcellular location">
    <subcellularLocation>
        <location evidence="1">Endomembrane system</location>
        <topology evidence="1">Multi-pass membrane protein</topology>
    </subcellularLocation>
</comment>
<evidence type="ECO:0000256" key="6">
    <source>
        <dbReference type="ARBA" id="ARBA00023239"/>
    </source>
</evidence>
<feature type="compositionally biased region" description="Polar residues" evidence="7">
    <location>
        <begin position="1"/>
        <end position="29"/>
    </location>
</feature>
<keyword evidence="6" id="KW-0456">Lyase</keyword>
<dbReference type="KEGG" id="sdyn:Mal52_31760"/>
<evidence type="ECO:0000256" key="2">
    <source>
        <dbReference type="ARBA" id="ARBA00022692"/>
    </source>
</evidence>
<feature type="transmembrane region" description="Helical" evidence="8">
    <location>
        <begin position="253"/>
        <end position="274"/>
    </location>
</feature>
<keyword evidence="11" id="KW-1185">Reference proteome</keyword>
<evidence type="ECO:0000256" key="5">
    <source>
        <dbReference type="ARBA" id="ARBA00023157"/>
    </source>
</evidence>
<reference evidence="10 11" key="1">
    <citation type="submission" date="2019-02" db="EMBL/GenBank/DDBJ databases">
        <title>Deep-cultivation of Planctomycetes and their phenomic and genomic characterization uncovers novel biology.</title>
        <authorList>
            <person name="Wiegand S."/>
            <person name="Jogler M."/>
            <person name="Boedeker C."/>
            <person name="Pinto D."/>
            <person name="Vollmers J."/>
            <person name="Rivas-Marin E."/>
            <person name="Kohn T."/>
            <person name="Peeters S.H."/>
            <person name="Heuer A."/>
            <person name="Rast P."/>
            <person name="Oberbeckmann S."/>
            <person name="Bunk B."/>
            <person name="Jeske O."/>
            <person name="Meyerdierks A."/>
            <person name="Storesund J.E."/>
            <person name="Kallscheuer N."/>
            <person name="Luecker S."/>
            <person name="Lage O.M."/>
            <person name="Pohl T."/>
            <person name="Merkel B.J."/>
            <person name="Hornburger P."/>
            <person name="Mueller R.-W."/>
            <person name="Bruemmer F."/>
            <person name="Labrenz M."/>
            <person name="Spormann A.M."/>
            <person name="Op den Camp H."/>
            <person name="Overmann J."/>
            <person name="Amann R."/>
            <person name="Jetten M.S.M."/>
            <person name="Mascher T."/>
            <person name="Medema M.H."/>
            <person name="Devos D.P."/>
            <person name="Kaster A.-K."/>
            <person name="Ovreas L."/>
            <person name="Rohde M."/>
            <person name="Galperin M.Y."/>
            <person name="Jogler C."/>
        </authorList>
    </citation>
    <scope>NUCLEOTIDE SEQUENCE [LARGE SCALE GENOMIC DNA]</scope>
    <source>
        <strain evidence="10 11">Mal52</strain>
    </source>
</reference>
<feature type="transmembrane region" description="Helical" evidence="8">
    <location>
        <begin position="281"/>
        <end position="314"/>
    </location>
</feature>
<dbReference type="Proteomes" id="UP000319383">
    <property type="component" value="Chromosome"/>
</dbReference>
<evidence type="ECO:0000259" key="9">
    <source>
        <dbReference type="SMART" id="SM00752"/>
    </source>
</evidence>
<dbReference type="AlphaFoldDB" id="A0A517ZQE2"/>
<keyword evidence="2 8" id="KW-0812">Transmembrane</keyword>
<feature type="transmembrane region" description="Helical" evidence="8">
    <location>
        <begin position="196"/>
        <end position="217"/>
    </location>
</feature>
<accession>A0A517ZQE2</accession>
<dbReference type="InterPro" id="IPR053934">
    <property type="entry name" value="HTTM_dom"/>
</dbReference>
<feature type="transmembrane region" description="Helical" evidence="8">
    <location>
        <begin position="116"/>
        <end position="136"/>
    </location>
</feature>
<gene>
    <name evidence="10" type="ORF">Mal52_31760</name>
</gene>
<dbReference type="InterPro" id="IPR007782">
    <property type="entry name" value="VKG_COase"/>
</dbReference>
<dbReference type="PANTHER" id="PTHR12639">
    <property type="entry name" value="VITAMIN K-DEPENDENT GAMMA-CARBOXYLASE"/>
    <property type="match status" value="1"/>
</dbReference>
<dbReference type="Pfam" id="PF05090">
    <property type="entry name" value="HTTM"/>
    <property type="match status" value="1"/>
</dbReference>
<proteinExistence type="predicted"/>
<dbReference type="GO" id="GO:0019842">
    <property type="term" value="F:vitamin binding"/>
    <property type="evidence" value="ECO:0007669"/>
    <property type="project" value="TreeGrafter"/>
</dbReference>